<proteinExistence type="inferred from homology"/>
<dbReference type="RefSeq" id="WP_169260118.1">
    <property type="nucleotide sequence ID" value="NZ_WTVQ01000012.1"/>
</dbReference>
<dbReference type="InterPro" id="IPR001501">
    <property type="entry name" value="Ni-dep_hyd_lsu"/>
</dbReference>
<evidence type="ECO:0000256" key="2">
    <source>
        <dbReference type="ARBA" id="ARBA00009292"/>
    </source>
</evidence>
<sequence length="487" mass="54507">MDSSLETAEHRDHLRRVVIDPVSRVEGHGKVTLLLDDEDQVQEARLHIVEFRGFEVFIQGRPYWEVPVMVQRLCGICPVSHHLAASKALDRVVGAMAITASAEKMRRLMHYGQILQSHALHFFHLSSPDLLFGFESDVGQRNIVGVAAAYPDVARQGVLLRKFGQEVIRATAGKRIHGTGSIPGGMNRHLSVADRDALRSDVGRMVEWSRSAVELVKRLHRADPSLYDNFGRFRANMMSLVRADGAMDLYHGALRFRDADGKILLDGVPDQAYRGLLREQVKPWSYMKFPYLQQLGPEVGWYQVGPLARVQNCDSIPSPLAEAERREFIDHGAGEPVRATLAYHWARMIELLHTAEVIRDLLDDPDLLDGPLVAVGERQHEGVGIIEAPRGTLIHHYQVGDDDLVTMCNLIVSTTHNNQAMNTAVREVARRYLNGRKLTEGLLNHIEVAIRAYDPCLSCATHALGQMPLVLELADARGQVLERVVRD</sequence>
<evidence type="ECO:0000256" key="4">
    <source>
        <dbReference type="ARBA" id="ARBA00022723"/>
    </source>
</evidence>
<comment type="cofactor">
    <cofactor evidence="1">
        <name>Ni(2+)</name>
        <dbReference type="ChEBI" id="CHEBI:49786"/>
    </cofactor>
</comment>
<dbReference type="PANTHER" id="PTHR43600:SF2">
    <property type="entry name" value="F420-NON-REDUCING HYDROGENASE VHU SUBUNIT A"/>
    <property type="match status" value="1"/>
</dbReference>
<reference evidence="7 8" key="1">
    <citation type="submission" date="2019-12" db="EMBL/GenBank/DDBJ databases">
        <title>Comparative genomics gives insights into the taxonomy of the Azoarcus-Aromatoleum group and reveals separate origins of nif in the plant-associated Azoarcus and non-plant-associated Aromatoleum sub-groups.</title>
        <authorList>
            <person name="Lafos M."/>
            <person name="Maluk M."/>
            <person name="Batista M."/>
            <person name="Junghare M."/>
            <person name="Carmona M."/>
            <person name="Faoro H."/>
            <person name="Cruz L.M."/>
            <person name="Battistoni F."/>
            <person name="De Souza E."/>
            <person name="Pedrosa F."/>
            <person name="Chen W.-M."/>
            <person name="Poole P.S."/>
            <person name="Dixon R.A."/>
            <person name="James E.K."/>
        </authorList>
    </citation>
    <scope>NUCLEOTIDE SEQUENCE [LARGE SCALE GENOMIC DNA]</scope>
    <source>
        <strain evidence="7 8">22Lin</strain>
    </source>
</reference>
<evidence type="ECO:0000256" key="5">
    <source>
        <dbReference type="ARBA" id="ARBA00023002"/>
    </source>
</evidence>
<gene>
    <name evidence="7" type="ORF">GPA25_09410</name>
</gene>
<dbReference type="EMBL" id="WTVQ01000012">
    <property type="protein sequence ID" value="NMG74973.1"/>
    <property type="molecule type" value="Genomic_DNA"/>
</dbReference>
<evidence type="ECO:0000256" key="1">
    <source>
        <dbReference type="ARBA" id="ARBA00001967"/>
    </source>
</evidence>
<dbReference type="PROSITE" id="PS00508">
    <property type="entry name" value="NI_HGENASE_L_2"/>
    <property type="match status" value="1"/>
</dbReference>
<dbReference type="PANTHER" id="PTHR43600">
    <property type="entry name" value="COENZYME F420 HYDROGENASE, SUBUNIT ALPHA"/>
    <property type="match status" value="1"/>
</dbReference>
<dbReference type="InterPro" id="IPR029014">
    <property type="entry name" value="NiFe-Hase_large"/>
</dbReference>
<dbReference type="Proteomes" id="UP000648984">
    <property type="component" value="Unassembled WGS sequence"/>
</dbReference>
<organism evidence="7 8">
    <name type="scientific">Aromatoleum diolicum</name>
    <dbReference type="NCBI Taxonomy" id="75796"/>
    <lineage>
        <taxon>Bacteria</taxon>
        <taxon>Pseudomonadati</taxon>
        <taxon>Pseudomonadota</taxon>
        <taxon>Betaproteobacteria</taxon>
        <taxon>Rhodocyclales</taxon>
        <taxon>Rhodocyclaceae</taxon>
        <taxon>Aromatoleum</taxon>
    </lineage>
</organism>
<dbReference type="Pfam" id="PF00374">
    <property type="entry name" value="NiFeSe_Hases"/>
    <property type="match status" value="2"/>
</dbReference>
<evidence type="ECO:0000313" key="8">
    <source>
        <dbReference type="Proteomes" id="UP000648984"/>
    </source>
</evidence>
<dbReference type="Gene3D" id="1.10.645.10">
    <property type="entry name" value="Cytochrome-c3 Hydrogenase, chain B"/>
    <property type="match status" value="1"/>
</dbReference>
<dbReference type="PROSITE" id="PS00507">
    <property type="entry name" value="NI_HGENASE_L_1"/>
    <property type="match status" value="1"/>
</dbReference>
<protein>
    <submittedName>
        <fullName evidence="7">Ni/Fe hydrogenase subunit alpha</fullName>
    </submittedName>
</protein>
<keyword evidence="5 6" id="KW-0560">Oxidoreductase</keyword>
<dbReference type="InterPro" id="IPR018194">
    <property type="entry name" value="Ni-dep_hyd_lsu_Ni_BS"/>
</dbReference>
<comment type="caution">
    <text evidence="7">The sequence shown here is derived from an EMBL/GenBank/DDBJ whole genome shotgun (WGS) entry which is preliminary data.</text>
</comment>
<comment type="similarity">
    <text evidence="2 6">Belongs to the [NiFe]/[NiFeSe] hydrogenase large subunit family.</text>
</comment>
<keyword evidence="4 6" id="KW-0479">Metal-binding</keyword>
<accession>A0ABX1Q9J2</accession>
<keyword evidence="8" id="KW-1185">Reference proteome</keyword>
<evidence type="ECO:0000256" key="6">
    <source>
        <dbReference type="RuleBase" id="RU003896"/>
    </source>
</evidence>
<evidence type="ECO:0000313" key="7">
    <source>
        <dbReference type="EMBL" id="NMG74973.1"/>
    </source>
</evidence>
<dbReference type="SUPFAM" id="SSF56762">
    <property type="entry name" value="HydB/Nqo4-like"/>
    <property type="match status" value="1"/>
</dbReference>
<evidence type="ECO:0000256" key="3">
    <source>
        <dbReference type="ARBA" id="ARBA00022596"/>
    </source>
</evidence>
<keyword evidence="3 6" id="KW-0533">Nickel</keyword>
<name>A0ABX1Q9J2_9RHOO</name>